<sequence length="186" mass="22287">MNPYYNFSMDEFLEYLRSLDVNKQMRMLFMLEASIYLCEDYDYDTNFGTYPDHQNLGFDKQLRTPFYKHYSRFLFSIPEDVFNKPDEKAKNDWKNLKEDLLKELNLSEEIFGYQYQLFIIGLKLKAKRLCSKKEFSLKSNLSVSKITQLEDYCFLAKISDIYMYVKKGLGREFKLDFSPKVSAKKN</sequence>
<gene>
    <name evidence="1" type="ORF">SAMN05421593_1465</name>
</gene>
<dbReference type="EMBL" id="FNWQ01000002">
    <property type="protein sequence ID" value="SEH31510.1"/>
    <property type="molecule type" value="Genomic_DNA"/>
</dbReference>
<reference evidence="1 2" key="1">
    <citation type="submission" date="2016-10" db="EMBL/GenBank/DDBJ databases">
        <authorList>
            <person name="de Groot N.N."/>
        </authorList>
    </citation>
    <scope>NUCLEOTIDE SEQUENCE [LARGE SCALE GENOMIC DNA]</scope>
    <source>
        <strain evidence="1 2">DSM 23031</strain>
    </source>
</reference>
<protein>
    <submittedName>
        <fullName evidence="1">Uncharacterized protein</fullName>
    </submittedName>
</protein>
<dbReference type="Proteomes" id="UP000198561">
    <property type="component" value="Unassembled WGS sequence"/>
</dbReference>
<dbReference type="AlphaFoldDB" id="A0A1H6HBN8"/>
<proteinExistence type="predicted"/>
<accession>A0A1H6HBN8</accession>
<evidence type="ECO:0000313" key="1">
    <source>
        <dbReference type="EMBL" id="SEH31510.1"/>
    </source>
</evidence>
<organism evidence="1 2">
    <name type="scientific">Chryseobacterium culicis</name>
    <dbReference type="NCBI Taxonomy" id="680127"/>
    <lineage>
        <taxon>Bacteria</taxon>
        <taxon>Pseudomonadati</taxon>
        <taxon>Bacteroidota</taxon>
        <taxon>Flavobacteriia</taxon>
        <taxon>Flavobacteriales</taxon>
        <taxon>Weeksellaceae</taxon>
        <taxon>Chryseobacterium group</taxon>
        <taxon>Chryseobacterium</taxon>
    </lineage>
</organism>
<evidence type="ECO:0000313" key="2">
    <source>
        <dbReference type="Proteomes" id="UP000198561"/>
    </source>
</evidence>
<dbReference type="STRING" id="680127.SAMN05421593_1465"/>
<name>A0A1H6HBN8_CHRCI</name>